<reference evidence="3" key="1">
    <citation type="submission" date="2016-10" db="EMBL/GenBank/DDBJ databases">
        <authorList>
            <person name="Varghese N."/>
            <person name="Submissions S."/>
        </authorList>
    </citation>
    <scope>NUCLEOTIDE SEQUENCE [LARGE SCALE GENOMIC DNA]</scope>
    <source>
        <strain evidence="3">DSM 45237</strain>
    </source>
</reference>
<gene>
    <name evidence="2" type="ORF">SAMN04488561_3352</name>
</gene>
<dbReference type="EMBL" id="FNUC01000003">
    <property type="protein sequence ID" value="SEE91695.1"/>
    <property type="molecule type" value="Genomic_DNA"/>
</dbReference>
<dbReference type="RefSeq" id="WP_069111612.1">
    <property type="nucleotide sequence ID" value="NZ_FNUC01000003.1"/>
</dbReference>
<feature type="region of interest" description="Disordered" evidence="1">
    <location>
        <begin position="82"/>
        <end position="108"/>
    </location>
</feature>
<protein>
    <recommendedName>
        <fullName evidence="4">Tetrapyrrole biosynthesis glutamyl-tRNA reductase dimerisation domain-containing protein</fullName>
    </recommendedName>
</protein>
<evidence type="ECO:0000313" key="2">
    <source>
        <dbReference type="EMBL" id="SEE91695.1"/>
    </source>
</evidence>
<keyword evidence="3" id="KW-1185">Reference proteome</keyword>
<organism evidence="2 3">
    <name type="scientific">Jiangella alba</name>
    <dbReference type="NCBI Taxonomy" id="561176"/>
    <lineage>
        <taxon>Bacteria</taxon>
        <taxon>Bacillati</taxon>
        <taxon>Actinomycetota</taxon>
        <taxon>Actinomycetes</taxon>
        <taxon>Jiangellales</taxon>
        <taxon>Jiangellaceae</taxon>
        <taxon>Jiangella</taxon>
    </lineage>
</organism>
<evidence type="ECO:0000313" key="3">
    <source>
        <dbReference type="Proteomes" id="UP000181980"/>
    </source>
</evidence>
<sequence>MQGTEERLRRRSDAIIGRELARLAGRARTLGPGELAVVEQALNDLVEHLVLARLRAVPHRAAEVERLFDDGAAVAGRGDVHRAESAGCGRVTQPATGRSIEDTGSNPP</sequence>
<dbReference type="STRING" id="561176.SAMN04488561_3352"/>
<accession>A0A1H5MQN9</accession>
<evidence type="ECO:0000256" key="1">
    <source>
        <dbReference type="SAM" id="MobiDB-lite"/>
    </source>
</evidence>
<dbReference type="AlphaFoldDB" id="A0A1H5MQN9"/>
<dbReference type="Proteomes" id="UP000181980">
    <property type="component" value="Unassembled WGS sequence"/>
</dbReference>
<evidence type="ECO:0008006" key="4">
    <source>
        <dbReference type="Google" id="ProtNLM"/>
    </source>
</evidence>
<proteinExistence type="predicted"/>
<dbReference type="OrthoDB" id="5196937at2"/>
<name>A0A1H5MQN9_9ACTN</name>